<feature type="region of interest" description="Disordered" evidence="1">
    <location>
        <begin position="212"/>
        <end position="231"/>
    </location>
</feature>
<feature type="compositionally biased region" description="Basic and acidic residues" evidence="1">
    <location>
        <begin position="216"/>
        <end position="231"/>
    </location>
</feature>
<accession>L9XAZ2</accession>
<feature type="domain" description="Pyrrolo-quinoline quinone repeat" evidence="2">
    <location>
        <begin position="57"/>
        <end position="187"/>
    </location>
</feature>
<dbReference type="PANTHER" id="PTHR34512:SF30">
    <property type="entry name" value="OUTER MEMBRANE PROTEIN ASSEMBLY FACTOR BAMB"/>
    <property type="match status" value="1"/>
</dbReference>
<dbReference type="InterPro" id="IPR011047">
    <property type="entry name" value="Quinoprotein_ADH-like_sf"/>
</dbReference>
<evidence type="ECO:0000256" key="1">
    <source>
        <dbReference type="SAM" id="MobiDB-lite"/>
    </source>
</evidence>
<keyword evidence="4" id="KW-1185">Reference proteome</keyword>
<dbReference type="SUPFAM" id="SSF50998">
    <property type="entry name" value="Quinoprotein alcohol dehydrogenase-like"/>
    <property type="match status" value="2"/>
</dbReference>
<dbReference type="Gene3D" id="2.40.10.480">
    <property type="match status" value="2"/>
</dbReference>
<proteinExistence type="predicted"/>
<gene>
    <name evidence="3" type="ORF">C491_08133</name>
</gene>
<dbReference type="PANTHER" id="PTHR34512">
    <property type="entry name" value="CELL SURFACE PROTEIN"/>
    <property type="match status" value="1"/>
</dbReference>
<dbReference type="eggNOG" id="arCOG02482">
    <property type="taxonomic scope" value="Archaea"/>
</dbReference>
<dbReference type="SMART" id="SM00564">
    <property type="entry name" value="PQQ"/>
    <property type="match status" value="6"/>
</dbReference>
<dbReference type="InterPro" id="IPR015943">
    <property type="entry name" value="WD40/YVTN_repeat-like_dom_sf"/>
</dbReference>
<dbReference type="Pfam" id="PF13360">
    <property type="entry name" value="PQQ_2"/>
    <property type="match status" value="2"/>
</dbReference>
<dbReference type="Proteomes" id="UP000011688">
    <property type="component" value="Unassembled WGS sequence"/>
</dbReference>
<evidence type="ECO:0000259" key="2">
    <source>
        <dbReference type="Pfam" id="PF13360"/>
    </source>
</evidence>
<dbReference type="Gene3D" id="2.130.10.10">
    <property type="entry name" value="YVTN repeat-like/Quinoprotein amine dehydrogenase"/>
    <property type="match status" value="1"/>
</dbReference>
<protein>
    <submittedName>
        <fullName evidence="3">Pyrrolo-quinoline quinone</fullName>
    </submittedName>
</protein>
<dbReference type="STRING" id="1227497.C491_08133"/>
<dbReference type="EMBL" id="AOIB01000017">
    <property type="protein sequence ID" value="ELY58890.1"/>
    <property type="molecule type" value="Genomic_DNA"/>
</dbReference>
<organism evidence="3 4">
    <name type="scientific">Natronococcus amylolyticus DSM 10524</name>
    <dbReference type="NCBI Taxonomy" id="1227497"/>
    <lineage>
        <taxon>Archaea</taxon>
        <taxon>Methanobacteriati</taxon>
        <taxon>Methanobacteriota</taxon>
        <taxon>Stenosarchaea group</taxon>
        <taxon>Halobacteria</taxon>
        <taxon>Halobacteriales</taxon>
        <taxon>Natrialbaceae</taxon>
        <taxon>Natronococcus</taxon>
    </lineage>
</organism>
<comment type="caution">
    <text evidence="3">The sequence shown here is derived from an EMBL/GenBank/DDBJ whole genome shotgun (WGS) entry which is preliminary data.</text>
</comment>
<reference evidence="3 4" key="1">
    <citation type="journal article" date="2014" name="PLoS Genet.">
        <title>Phylogenetically driven sequencing of extremely halophilic archaea reveals strategies for static and dynamic osmo-response.</title>
        <authorList>
            <person name="Becker E.A."/>
            <person name="Seitzer P.M."/>
            <person name="Tritt A."/>
            <person name="Larsen D."/>
            <person name="Krusor M."/>
            <person name="Yao A.I."/>
            <person name="Wu D."/>
            <person name="Madern D."/>
            <person name="Eisen J.A."/>
            <person name="Darling A.E."/>
            <person name="Facciotti M.T."/>
        </authorList>
    </citation>
    <scope>NUCLEOTIDE SEQUENCE [LARGE SCALE GENOMIC DNA]</scope>
    <source>
        <strain evidence="3 4">DSM 10524</strain>
    </source>
</reference>
<name>L9XAZ2_9EURY</name>
<dbReference type="InterPro" id="IPR002372">
    <property type="entry name" value="PQQ_rpt_dom"/>
</dbReference>
<evidence type="ECO:0000313" key="4">
    <source>
        <dbReference type="Proteomes" id="UP000011688"/>
    </source>
</evidence>
<dbReference type="InterPro" id="IPR018391">
    <property type="entry name" value="PQQ_b-propeller_rpt"/>
</dbReference>
<evidence type="ECO:0000313" key="3">
    <source>
        <dbReference type="EMBL" id="ELY58890.1"/>
    </source>
</evidence>
<dbReference type="AlphaFoldDB" id="L9XAZ2"/>
<feature type="domain" description="Pyrrolo-quinoline quinone repeat" evidence="2">
    <location>
        <begin position="226"/>
        <end position="392"/>
    </location>
</feature>
<sequence length="400" mass="42892">MLATGASAGLAAVAGCLSSGHSFSTLETDPDSWRLSRYDLQNTGHNADATVPDEPVERWRVELDSPGRDVGGLAVSEDVVVAGSEAETSQSLVALERDDGSGRWEDEDADVAAIALGDDTVYTTAEDGDVAAYDIETGERDWETAGESGSTSHGVWLHLDGETLYRGDDGRLTAYDADSGEERWRLSGYGASAIDGDRLLRGNAGLTAYESPTESVRFDDGEPEPRWEASGEGHGTFPVVWEDRVFVGARYWSLDDDSARLQAHRLDDGELEWEREFPGAYVTSPVIVGNRAIFHVGRGGWDDNTDEPSVLMAVDREGTIGWELETEWERPILAAAGETLLVGGDADDTGLVAIDPTDGERRWERGLQGDSVQVASASALAPVDGELFVGTGHSHVVAYG</sequence>